<evidence type="ECO:0000313" key="6">
    <source>
        <dbReference type="EMBL" id="PEN07029.1"/>
    </source>
</evidence>
<dbReference type="Pfam" id="PF01812">
    <property type="entry name" value="5-FTHF_cyc-lig"/>
    <property type="match status" value="1"/>
</dbReference>
<protein>
    <recommendedName>
        <fullName evidence="5">5-formyltetrahydrofolate cyclo-ligase</fullName>
        <ecNumber evidence="5">6.3.3.2</ecNumber>
    </recommendedName>
</protein>
<evidence type="ECO:0000256" key="4">
    <source>
        <dbReference type="PIRSR" id="PIRSR006806-1"/>
    </source>
</evidence>
<dbReference type="InterPro" id="IPR002698">
    <property type="entry name" value="FTHF_cligase"/>
</dbReference>
<dbReference type="PANTHER" id="PTHR23407:SF1">
    <property type="entry name" value="5-FORMYLTETRAHYDROFOLATE CYCLO-LIGASE"/>
    <property type="match status" value="1"/>
</dbReference>
<dbReference type="GO" id="GO:0005524">
    <property type="term" value="F:ATP binding"/>
    <property type="evidence" value="ECO:0007669"/>
    <property type="project" value="UniProtKB-KW"/>
</dbReference>
<dbReference type="RefSeq" id="WP_098062058.1">
    <property type="nucleotide sequence ID" value="NZ_PDEP01000006.1"/>
</dbReference>
<keyword evidence="5" id="KW-0460">Magnesium</keyword>
<dbReference type="PIRSF" id="PIRSF006806">
    <property type="entry name" value="FTHF_cligase"/>
    <property type="match status" value="1"/>
</dbReference>
<dbReference type="GO" id="GO:0009396">
    <property type="term" value="P:folic acid-containing compound biosynthetic process"/>
    <property type="evidence" value="ECO:0007669"/>
    <property type="project" value="TreeGrafter"/>
</dbReference>
<dbReference type="InterPro" id="IPR024185">
    <property type="entry name" value="FTHF_cligase-like_sf"/>
</dbReference>
<dbReference type="Gene3D" id="3.40.50.10420">
    <property type="entry name" value="NagB/RpiA/CoA transferase-like"/>
    <property type="match status" value="1"/>
</dbReference>
<dbReference type="EMBL" id="PDEP01000006">
    <property type="protein sequence ID" value="PEN07029.1"/>
    <property type="molecule type" value="Genomic_DNA"/>
</dbReference>
<evidence type="ECO:0000313" key="7">
    <source>
        <dbReference type="Proteomes" id="UP000221024"/>
    </source>
</evidence>
<comment type="catalytic activity">
    <reaction evidence="5">
        <text>(6S)-5-formyl-5,6,7,8-tetrahydrofolate + ATP = (6R)-5,10-methenyltetrahydrofolate + ADP + phosphate</text>
        <dbReference type="Rhea" id="RHEA:10488"/>
        <dbReference type="ChEBI" id="CHEBI:30616"/>
        <dbReference type="ChEBI" id="CHEBI:43474"/>
        <dbReference type="ChEBI" id="CHEBI:57455"/>
        <dbReference type="ChEBI" id="CHEBI:57457"/>
        <dbReference type="ChEBI" id="CHEBI:456216"/>
        <dbReference type="EC" id="6.3.3.2"/>
    </reaction>
</comment>
<sequence length="203" mass="22366">MPSVSKTTLRQAFDAYRRALAPVAHSRRSRRICARTRAHPALHRADVVHLYWPALDRGEVDTRPLIGWCQAAGKTVVLPVVTSFAAGQPDMEARTFTNTDALVENRWGLHEPVHGTRIAPHAIDLVIVPAFGVGRRGHRIGHGGGFYDRFLADLDADTLALAFDACLVDTVPSDDHDVPVQYVVTETETVGPLLREPKQPRLS</sequence>
<comment type="similarity">
    <text evidence="1 5">Belongs to the 5-formyltetrahydrofolate cyclo-ligase family.</text>
</comment>
<dbReference type="PANTHER" id="PTHR23407">
    <property type="entry name" value="ATPASE INHIBITOR/5-FORMYLTETRAHYDROFOLATE CYCLO-LIGASE"/>
    <property type="match status" value="1"/>
</dbReference>
<evidence type="ECO:0000256" key="1">
    <source>
        <dbReference type="ARBA" id="ARBA00010638"/>
    </source>
</evidence>
<dbReference type="GO" id="GO:0046872">
    <property type="term" value="F:metal ion binding"/>
    <property type="evidence" value="ECO:0007669"/>
    <property type="project" value="UniProtKB-KW"/>
</dbReference>
<gene>
    <name evidence="6" type="ORF">CRI93_07780</name>
</gene>
<comment type="cofactor">
    <cofactor evidence="5">
        <name>Mg(2+)</name>
        <dbReference type="ChEBI" id="CHEBI:18420"/>
    </cofactor>
</comment>
<feature type="binding site" evidence="4">
    <location>
        <position position="59"/>
    </location>
    <ligand>
        <name>substrate</name>
    </ligand>
</feature>
<dbReference type="AlphaFoldDB" id="A0A2H3NPI6"/>
<dbReference type="GO" id="GO:0035999">
    <property type="term" value="P:tetrahydrofolate interconversion"/>
    <property type="evidence" value="ECO:0007669"/>
    <property type="project" value="TreeGrafter"/>
</dbReference>
<comment type="caution">
    <text evidence="6">The sequence shown here is derived from an EMBL/GenBank/DDBJ whole genome shotgun (WGS) entry which is preliminary data.</text>
</comment>
<evidence type="ECO:0000256" key="2">
    <source>
        <dbReference type="ARBA" id="ARBA00022741"/>
    </source>
</evidence>
<evidence type="ECO:0000256" key="5">
    <source>
        <dbReference type="RuleBase" id="RU361279"/>
    </source>
</evidence>
<dbReference type="InterPro" id="IPR037171">
    <property type="entry name" value="NagB/RpiA_transferase-like"/>
</dbReference>
<reference evidence="6 7" key="1">
    <citation type="submission" date="2017-10" db="EMBL/GenBank/DDBJ databases">
        <title>Draft genome of Longimonas halophila.</title>
        <authorList>
            <person name="Goh K.M."/>
            <person name="Shamsir M.S."/>
            <person name="Lim S.W."/>
        </authorList>
    </citation>
    <scope>NUCLEOTIDE SEQUENCE [LARGE SCALE GENOMIC DNA]</scope>
    <source>
        <strain evidence="6 7">KCTC 42399</strain>
    </source>
</reference>
<dbReference type="EC" id="6.3.3.2" evidence="5"/>
<dbReference type="NCBIfam" id="TIGR02727">
    <property type="entry name" value="MTHFS_bact"/>
    <property type="match status" value="1"/>
</dbReference>
<feature type="binding site" evidence="4">
    <location>
        <begin position="139"/>
        <end position="147"/>
    </location>
    <ligand>
        <name>ATP</name>
        <dbReference type="ChEBI" id="CHEBI:30616"/>
    </ligand>
</feature>
<keyword evidence="3 4" id="KW-0067">ATP-binding</keyword>
<organism evidence="6 7">
    <name type="scientific">Longimonas halophila</name>
    <dbReference type="NCBI Taxonomy" id="1469170"/>
    <lineage>
        <taxon>Bacteria</taxon>
        <taxon>Pseudomonadati</taxon>
        <taxon>Rhodothermota</taxon>
        <taxon>Rhodothermia</taxon>
        <taxon>Rhodothermales</taxon>
        <taxon>Salisaetaceae</taxon>
        <taxon>Longimonas</taxon>
    </lineage>
</organism>
<keyword evidence="5" id="KW-0479">Metal-binding</keyword>
<accession>A0A2H3NPI6</accession>
<dbReference type="OrthoDB" id="9801938at2"/>
<name>A0A2H3NPI6_9BACT</name>
<keyword evidence="2 4" id="KW-0547">Nucleotide-binding</keyword>
<dbReference type="Proteomes" id="UP000221024">
    <property type="component" value="Unassembled WGS sequence"/>
</dbReference>
<proteinExistence type="inferred from homology"/>
<keyword evidence="7" id="KW-1185">Reference proteome</keyword>
<evidence type="ECO:0000256" key="3">
    <source>
        <dbReference type="ARBA" id="ARBA00022840"/>
    </source>
</evidence>
<feature type="binding site" evidence="4">
    <location>
        <begin position="6"/>
        <end position="10"/>
    </location>
    <ligand>
        <name>ATP</name>
        <dbReference type="ChEBI" id="CHEBI:30616"/>
    </ligand>
</feature>
<dbReference type="SUPFAM" id="SSF100950">
    <property type="entry name" value="NagB/RpiA/CoA transferase-like"/>
    <property type="match status" value="1"/>
</dbReference>
<keyword evidence="6" id="KW-0436">Ligase</keyword>
<dbReference type="GO" id="GO:0030272">
    <property type="term" value="F:5-formyltetrahydrofolate cyclo-ligase activity"/>
    <property type="evidence" value="ECO:0007669"/>
    <property type="project" value="UniProtKB-EC"/>
</dbReference>